<proteinExistence type="predicted"/>
<accession>A0ABN7SDZ1</accession>
<dbReference type="Proteomes" id="UP001158576">
    <property type="component" value="Chromosome XSR"/>
</dbReference>
<keyword evidence="4" id="KW-1185">Reference proteome</keyword>
<evidence type="ECO:0000313" key="4">
    <source>
        <dbReference type="Proteomes" id="UP001158576"/>
    </source>
</evidence>
<feature type="transmembrane region" description="Helical" evidence="2">
    <location>
        <begin position="16"/>
        <end position="39"/>
    </location>
</feature>
<name>A0ABN7SDZ1_OIKDI</name>
<sequence length="106" mass="11953">MDLEYNKRFKVDEKMLLMIASTIGLILCLLFLVLVYITVCHPNFTLVQFSHPFASPRNNIVNGMANPNGRAPAVQFQNGVSRKSLVKQQSTLKRSDTESENPVFPI</sequence>
<keyword evidence="2" id="KW-0812">Transmembrane</keyword>
<evidence type="ECO:0000313" key="3">
    <source>
        <dbReference type="EMBL" id="CAG5095466.1"/>
    </source>
</evidence>
<reference evidence="3 4" key="1">
    <citation type="submission" date="2021-04" db="EMBL/GenBank/DDBJ databases">
        <authorList>
            <person name="Bliznina A."/>
        </authorList>
    </citation>
    <scope>NUCLEOTIDE SEQUENCE [LARGE SCALE GENOMIC DNA]</scope>
</reference>
<protein>
    <submittedName>
        <fullName evidence="3">Oidioi.mRNA.OKI2018_I69.XSR.g14200.t1.cds</fullName>
    </submittedName>
</protein>
<organism evidence="3 4">
    <name type="scientific">Oikopleura dioica</name>
    <name type="common">Tunicate</name>
    <dbReference type="NCBI Taxonomy" id="34765"/>
    <lineage>
        <taxon>Eukaryota</taxon>
        <taxon>Metazoa</taxon>
        <taxon>Chordata</taxon>
        <taxon>Tunicata</taxon>
        <taxon>Appendicularia</taxon>
        <taxon>Copelata</taxon>
        <taxon>Oikopleuridae</taxon>
        <taxon>Oikopleura</taxon>
    </lineage>
</organism>
<evidence type="ECO:0000256" key="1">
    <source>
        <dbReference type="SAM" id="MobiDB-lite"/>
    </source>
</evidence>
<gene>
    <name evidence="3" type="ORF">OKIOD_LOCUS5758</name>
</gene>
<keyword evidence="2" id="KW-0472">Membrane</keyword>
<feature type="region of interest" description="Disordered" evidence="1">
    <location>
        <begin position="84"/>
        <end position="106"/>
    </location>
</feature>
<evidence type="ECO:0000256" key="2">
    <source>
        <dbReference type="SAM" id="Phobius"/>
    </source>
</evidence>
<dbReference type="EMBL" id="OU015569">
    <property type="protein sequence ID" value="CAG5095466.1"/>
    <property type="molecule type" value="Genomic_DNA"/>
</dbReference>
<keyword evidence="2" id="KW-1133">Transmembrane helix</keyword>